<organism evidence="2">
    <name type="scientific">Arion vulgaris</name>
    <dbReference type="NCBI Taxonomy" id="1028688"/>
    <lineage>
        <taxon>Eukaryota</taxon>
        <taxon>Metazoa</taxon>
        <taxon>Spiralia</taxon>
        <taxon>Lophotrochozoa</taxon>
        <taxon>Mollusca</taxon>
        <taxon>Gastropoda</taxon>
        <taxon>Heterobranchia</taxon>
        <taxon>Euthyneura</taxon>
        <taxon>Panpulmonata</taxon>
        <taxon>Eupulmonata</taxon>
        <taxon>Stylommatophora</taxon>
        <taxon>Helicina</taxon>
        <taxon>Arionoidea</taxon>
        <taxon>Arionidae</taxon>
        <taxon>Arion</taxon>
    </lineage>
</organism>
<dbReference type="EMBL" id="HACG01045655">
    <property type="protein sequence ID" value="CEK92520.1"/>
    <property type="molecule type" value="Transcribed_RNA"/>
</dbReference>
<evidence type="ECO:0000313" key="1">
    <source>
        <dbReference type="EMBL" id="CEK92519.1"/>
    </source>
</evidence>
<sequence>MCQSSFNVISMISYRRCYRVGELQLRFSFEKKWSTHCYSPTCNDDVAINQSGEEQLKYCAEILCV</sequence>
<reference evidence="2" key="1">
    <citation type="submission" date="2014-12" db="EMBL/GenBank/DDBJ databases">
        <title>Insight into the proteome of Arion vulgaris.</title>
        <authorList>
            <person name="Aradska J."/>
            <person name="Bulat T."/>
            <person name="Smidak R."/>
            <person name="Sarate P."/>
            <person name="Gangsoo J."/>
            <person name="Sialana F."/>
            <person name="Bilban M."/>
            <person name="Lubec G."/>
        </authorList>
    </citation>
    <scope>NUCLEOTIDE SEQUENCE</scope>
    <source>
        <tissue evidence="2">Skin</tissue>
    </source>
</reference>
<proteinExistence type="predicted"/>
<feature type="non-terminal residue" evidence="2">
    <location>
        <position position="65"/>
    </location>
</feature>
<dbReference type="EMBL" id="HACG01045654">
    <property type="protein sequence ID" value="CEK92519.1"/>
    <property type="molecule type" value="Transcribed_RNA"/>
</dbReference>
<name>A0A0B7BK73_9EUPU</name>
<protein>
    <submittedName>
        <fullName evidence="2">Uncharacterized protein</fullName>
    </submittedName>
</protein>
<accession>A0A0B7BK73</accession>
<dbReference type="AlphaFoldDB" id="A0A0B7BK73"/>
<gene>
    <name evidence="2" type="primary">ORF188751</name>
    <name evidence="1" type="synonym">ORF188748</name>
</gene>
<evidence type="ECO:0000313" key="2">
    <source>
        <dbReference type="EMBL" id="CEK92520.1"/>
    </source>
</evidence>